<feature type="region of interest" description="Disordered" evidence="1">
    <location>
        <begin position="1"/>
        <end position="118"/>
    </location>
</feature>
<evidence type="ECO:0000256" key="1">
    <source>
        <dbReference type="SAM" id="MobiDB-lite"/>
    </source>
</evidence>
<reference evidence="2" key="1">
    <citation type="journal article" date="2022" name="bioRxiv">
        <title>Sequencing and chromosome-scale assembly of the giantPleurodeles waltlgenome.</title>
        <authorList>
            <person name="Brown T."/>
            <person name="Elewa A."/>
            <person name="Iarovenko S."/>
            <person name="Subramanian E."/>
            <person name="Araus A.J."/>
            <person name="Petzold A."/>
            <person name="Susuki M."/>
            <person name="Suzuki K.-i.T."/>
            <person name="Hayashi T."/>
            <person name="Toyoda A."/>
            <person name="Oliveira C."/>
            <person name="Osipova E."/>
            <person name="Leigh N.D."/>
            <person name="Simon A."/>
            <person name="Yun M.H."/>
        </authorList>
    </citation>
    <scope>NUCLEOTIDE SEQUENCE</scope>
    <source>
        <strain evidence="2">20211129_DDA</strain>
        <tissue evidence="2">Liver</tissue>
    </source>
</reference>
<proteinExistence type="predicted"/>
<comment type="caution">
    <text evidence="2">The sequence shown here is derived from an EMBL/GenBank/DDBJ whole genome shotgun (WGS) entry which is preliminary data.</text>
</comment>
<accession>A0AAV7T524</accession>
<gene>
    <name evidence="2" type="ORF">NDU88_003573</name>
</gene>
<protein>
    <submittedName>
        <fullName evidence="2">Uncharacterized protein</fullName>
    </submittedName>
</protein>
<dbReference type="Proteomes" id="UP001066276">
    <property type="component" value="Chromosome 4_1"/>
</dbReference>
<name>A0AAV7T524_PLEWA</name>
<evidence type="ECO:0000313" key="2">
    <source>
        <dbReference type="EMBL" id="KAJ1171715.1"/>
    </source>
</evidence>
<dbReference type="AlphaFoldDB" id="A0AAV7T524"/>
<feature type="compositionally biased region" description="Basic and acidic residues" evidence="1">
    <location>
        <begin position="79"/>
        <end position="91"/>
    </location>
</feature>
<sequence length="118" mass="13149">MVERLGGKVTAMYPNDSPKEERSSSAGGRARPSTAELPHVLMSIRPPRSSNAENGKATRTIRIRTPQSHPSVWNHRKHEPPETWLREEGQTKSDTASLLTLVGRENEPRAPVSHLKSH</sequence>
<evidence type="ECO:0000313" key="3">
    <source>
        <dbReference type="Proteomes" id="UP001066276"/>
    </source>
</evidence>
<dbReference type="EMBL" id="JANPWB010000007">
    <property type="protein sequence ID" value="KAJ1171715.1"/>
    <property type="molecule type" value="Genomic_DNA"/>
</dbReference>
<keyword evidence="3" id="KW-1185">Reference proteome</keyword>
<organism evidence="2 3">
    <name type="scientific">Pleurodeles waltl</name>
    <name type="common">Iberian ribbed newt</name>
    <dbReference type="NCBI Taxonomy" id="8319"/>
    <lineage>
        <taxon>Eukaryota</taxon>
        <taxon>Metazoa</taxon>
        <taxon>Chordata</taxon>
        <taxon>Craniata</taxon>
        <taxon>Vertebrata</taxon>
        <taxon>Euteleostomi</taxon>
        <taxon>Amphibia</taxon>
        <taxon>Batrachia</taxon>
        <taxon>Caudata</taxon>
        <taxon>Salamandroidea</taxon>
        <taxon>Salamandridae</taxon>
        <taxon>Pleurodelinae</taxon>
        <taxon>Pleurodeles</taxon>
    </lineage>
</organism>